<keyword evidence="3" id="KW-1185">Reference proteome</keyword>
<evidence type="ECO:0000313" key="3">
    <source>
        <dbReference type="Proteomes" id="UP001597262"/>
    </source>
</evidence>
<protein>
    <submittedName>
        <fullName evidence="2">Helix-turn-helix transcriptional regulator</fullName>
    </submittedName>
</protein>
<evidence type="ECO:0000313" key="2">
    <source>
        <dbReference type="EMBL" id="MFD1179527.1"/>
    </source>
</evidence>
<organism evidence="2 3">
    <name type="scientific">Paenibacillus puldeungensis</name>
    <dbReference type="NCBI Taxonomy" id="696536"/>
    <lineage>
        <taxon>Bacteria</taxon>
        <taxon>Bacillati</taxon>
        <taxon>Bacillota</taxon>
        <taxon>Bacilli</taxon>
        <taxon>Bacillales</taxon>
        <taxon>Paenibacillaceae</taxon>
        <taxon>Paenibacillus</taxon>
    </lineage>
</organism>
<gene>
    <name evidence="2" type="ORF">ACFQ3W_24965</name>
</gene>
<dbReference type="Pfam" id="PF12844">
    <property type="entry name" value="HTH_19"/>
    <property type="match status" value="1"/>
</dbReference>
<dbReference type="EMBL" id="JBHTLM010000033">
    <property type="protein sequence ID" value="MFD1179527.1"/>
    <property type="molecule type" value="Genomic_DNA"/>
</dbReference>
<dbReference type="RefSeq" id="WP_379321952.1">
    <property type="nucleotide sequence ID" value="NZ_JBHTLM010000033.1"/>
</dbReference>
<dbReference type="InterPro" id="IPR010982">
    <property type="entry name" value="Lambda_DNA-bd_dom_sf"/>
</dbReference>
<dbReference type="InterPro" id="IPR001387">
    <property type="entry name" value="Cro/C1-type_HTH"/>
</dbReference>
<dbReference type="SMART" id="SM00530">
    <property type="entry name" value="HTH_XRE"/>
    <property type="match status" value="1"/>
</dbReference>
<dbReference type="Gene3D" id="1.10.260.40">
    <property type="entry name" value="lambda repressor-like DNA-binding domains"/>
    <property type="match status" value="1"/>
</dbReference>
<accession>A0ABW3S406</accession>
<feature type="domain" description="HTH cro/C1-type" evidence="1">
    <location>
        <begin position="6"/>
        <end position="60"/>
    </location>
</feature>
<proteinExistence type="predicted"/>
<name>A0ABW3S406_9BACL</name>
<dbReference type="Proteomes" id="UP001597262">
    <property type="component" value="Unassembled WGS sequence"/>
</dbReference>
<dbReference type="SUPFAM" id="SSF47413">
    <property type="entry name" value="lambda repressor-like DNA-binding domains"/>
    <property type="match status" value="1"/>
</dbReference>
<sequence length="82" mass="9514">MYQITLRAARVNKGMTIDEVAKRAQKSPKTIAKYEEDSTNIPRSLFILLVNLYEVPEDMIFFGRESVFIGFDRGSKRKRKIS</sequence>
<comment type="caution">
    <text evidence="2">The sequence shown here is derived from an EMBL/GenBank/DDBJ whole genome shotgun (WGS) entry which is preliminary data.</text>
</comment>
<dbReference type="CDD" id="cd00093">
    <property type="entry name" value="HTH_XRE"/>
    <property type="match status" value="1"/>
</dbReference>
<dbReference type="PROSITE" id="PS50943">
    <property type="entry name" value="HTH_CROC1"/>
    <property type="match status" value="1"/>
</dbReference>
<evidence type="ECO:0000259" key="1">
    <source>
        <dbReference type="PROSITE" id="PS50943"/>
    </source>
</evidence>
<reference evidence="3" key="1">
    <citation type="journal article" date="2019" name="Int. J. Syst. Evol. Microbiol.">
        <title>The Global Catalogue of Microorganisms (GCM) 10K type strain sequencing project: providing services to taxonomists for standard genome sequencing and annotation.</title>
        <authorList>
            <consortium name="The Broad Institute Genomics Platform"/>
            <consortium name="The Broad Institute Genome Sequencing Center for Infectious Disease"/>
            <person name="Wu L."/>
            <person name="Ma J."/>
        </authorList>
    </citation>
    <scope>NUCLEOTIDE SEQUENCE [LARGE SCALE GENOMIC DNA]</scope>
    <source>
        <strain evidence="3">CCUG 59189</strain>
    </source>
</reference>